<feature type="compositionally biased region" description="Polar residues" evidence="8">
    <location>
        <begin position="957"/>
        <end position="971"/>
    </location>
</feature>
<feature type="region of interest" description="Disordered" evidence="8">
    <location>
        <begin position="1050"/>
        <end position="1255"/>
    </location>
</feature>
<dbReference type="GO" id="GO:1990817">
    <property type="term" value="F:poly(A) RNA polymerase activity"/>
    <property type="evidence" value="ECO:0007669"/>
    <property type="project" value="UniProtKB-EC"/>
</dbReference>
<reference evidence="11 12" key="1">
    <citation type="journal article" date="2015" name="Genome Biol. Evol.">
        <title>Phylogenomic analyses indicate that early fungi evolved digesting cell walls of algal ancestors of land plants.</title>
        <authorList>
            <person name="Chang Y."/>
            <person name="Wang S."/>
            <person name="Sekimoto S."/>
            <person name="Aerts A.L."/>
            <person name="Choi C."/>
            <person name="Clum A."/>
            <person name="LaButti K.M."/>
            <person name="Lindquist E.A."/>
            <person name="Yee Ngan C."/>
            <person name="Ohm R.A."/>
            <person name="Salamov A.A."/>
            <person name="Grigoriev I.V."/>
            <person name="Spatafora J.W."/>
            <person name="Berbee M.L."/>
        </authorList>
    </citation>
    <scope>NUCLEOTIDE SEQUENCE [LARGE SCALE GENOMIC DNA]</scope>
    <source>
        <strain evidence="11 12">JEL478</strain>
    </source>
</reference>
<name>A0A139ADD1_GONPJ</name>
<feature type="compositionally biased region" description="Basic and acidic residues" evidence="8">
    <location>
        <begin position="986"/>
        <end position="995"/>
    </location>
</feature>
<feature type="compositionally biased region" description="Basic and acidic residues" evidence="8">
    <location>
        <begin position="1134"/>
        <end position="1144"/>
    </location>
</feature>
<comment type="cofactor">
    <cofactor evidence="2">
        <name>Mg(2+)</name>
        <dbReference type="ChEBI" id="CHEBI:18420"/>
    </cofactor>
</comment>
<accession>A0A139ADD1</accession>
<feature type="region of interest" description="Disordered" evidence="8">
    <location>
        <begin position="691"/>
        <end position="756"/>
    </location>
</feature>
<comment type="cofactor">
    <cofactor evidence="1">
        <name>Mn(2+)</name>
        <dbReference type="ChEBI" id="CHEBI:29035"/>
    </cofactor>
</comment>
<dbReference type="GO" id="GO:0046872">
    <property type="term" value="F:metal ion binding"/>
    <property type="evidence" value="ECO:0007669"/>
    <property type="project" value="UniProtKB-KW"/>
</dbReference>
<dbReference type="Gene3D" id="1.10.1410.10">
    <property type="match status" value="1"/>
</dbReference>
<dbReference type="AlphaFoldDB" id="A0A139ADD1"/>
<dbReference type="OrthoDB" id="2274644at2759"/>
<feature type="compositionally biased region" description="Polar residues" evidence="8">
    <location>
        <begin position="290"/>
        <end position="299"/>
    </location>
</feature>
<dbReference type="SUPFAM" id="SSF81301">
    <property type="entry name" value="Nucleotidyltransferase"/>
    <property type="match status" value="1"/>
</dbReference>
<feature type="domain" description="Poly(A) RNA polymerase mitochondrial-like central palm" evidence="10">
    <location>
        <begin position="358"/>
        <end position="492"/>
    </location>
</feature>
<evidence type="ECO:0000256" key="3">
    <source>
        <dbReference type="ARBA" id="ARBA00008593"/>
    </source>
</evidence>
<dbReference type="EMBL" id="KQ965766">
    <property type="protein sequence ID" value="KXS14822.1"/>
    <property type="molecule type" value="Genomic_DNA"/>
</dbReference>
<keyword evidence="12" id="KW-1185">Reference proteome</keyword>
<evidence type="ECO:0000256" key="8">
    <source>
        <dbReference type="SAM" id="MobiDB-lite"/>
    </source>
</evidence>
<dbReference type="Pfam" id="PF03828">
    <property type="entry name" value="PAP_assoc"/>
    <property type="match status" value="1"/>
</dbReference>
<evidence type="ECO:0000256" key="5">
    <source>
        <dbReference type="ARBA" id="ARBA00022679"/>
    </source>
</evidence>
<comment type="similarity">
    <text evidence="3">Belongs to the DNA polymerase type-B-like family.</text>
</comment>
<evidence type="ECO:0000313" key="12">
    <source>
        <dbReference type="Proteomes" id="UP000070544"/>
    </source>
</evidence>
<evidence type="ECO:0000256" key="1">
    <source>
        <dbReference type="ARBA" id="ARBA00001936"/>
    </source>
</evidence>
<evidence type="ECO:0000256" key="2">
    <source>
        <dbReference type="ARBA" id="ARBA00001946"/>
    </source>
</evidence>
<feature type="compositionally biased region" description="Basic and acidic residues" evidence="8">
    <location>
        <begin position="1116"/>
        <end position="1126"/>
    </location>
</feature>
<feature type="compositionally biased region" description="Low complexity" evidence="8">
    <location>
        <begin position="277"/>
        <end position="289"/>
    </location>
</feature>
<feature type="compositionally biased region" description="Polar residues" evidence="8">
    <location>
        <begin position="255"/>
        <end position="269"/>
    </location>
</feature>
<dbReference type="Proteomes" id="UP000070544">
    <property type="component" value="Unassembled WGS sequence"/>
</dbReference>
<feature type="region of interest" description="Disordered" evidence="8">
    <location>
        <begin position="1"/>
        <end position="77"/>
    </location>
</feature>
<evidence type="ECO:0000256" key="4">
    <source>
        <dbReference type="ARBA" id="ARBA00012388"/>
    </source>
</evidence>
<keyword evidence="5" id="KW-0808">Transferase</keyword>
<feature type="compositionally biased region" description="Polar residues" evidence="8">
    <location>
        <begin position="901"/>
        <end position="910"/>
    </location>
</feature>
<organism evidence="11 12">
    <name type="scientific">Gonapodya prolifera (strain JEL478)</name>
    <name type="common">Monoblepharis prolifera</name>
    <dbReference type="NCBI Taxonomy" id="1344416"/>
    <lineage>
        <taxon>Eukaryota</taxon>
        <taxon>Fungi</taxon>
        <taxon>Fungi incertae sedis</taxon>
        <taxon>Chytridiomycota</taxon>
        <taxon>Chytridiomycota incertae sedis</taxon>
        <taxon>Monoblepharidomycetes</taxon>
        <taxon>Monoblepharidales</taxon>
        <taxon>Gonapodyaceae</taxon>
        <taxon>Gonapodya</taxon>
    </lineage>
</organism>
<evidence type="ECO:0000259" key="10">
    <source>
        <dbReference type="Pfam" id="PF22600"/>
    </source>
</evidence>
<dbReference type="CDD" id="cd05402">
    <property type="entry name" value="NT_PAP_TUTase"/>
    <property type="match status" value="1"/>
</dbReference>
<keyword evidence="6" id="KW-0479">Metal-binding</keyword>
<dbReference type="InterPro" id="IPR043519">
    <property type="entry name" value="NT_sf"/>
</dbReference>
<feature type="compositionally biased region" description="Polar residues" evidence="8">
    <location>
        <begin position="1189"/>
        <end position="1217"/>
    </location>
</feature>
<evidence type="ECO:0000259" key="9">
    <source>
        <dbReference type="Pfam" id="PF03828"/>
    </source>
</evidence>
<dbReference type="STRING" id="1344416.A0A139ADD1"/>
<dbReference type="Gene3D" id="3.30.460.10">
    <property type="entry name" value="Beta Polymerase, domain 2"/>
    <property type="match status" value="1"/>
</dbReference>
<feature type="compositionally biased region" description="Low complexity" evidence="8">
    <location>
        <begin position="33"/>
        <end position="76"/>
    </location>
</feature>
<dbReference type="EC" id="2.7.7.19" evidence="4"/>
<proteinExistence type="inferred from homology"/>
<evidence type="ECO:0000256" key="7">
    <source>
        <dbReference type="ARBA" id="ARBA00022842"/>
    </source>
</evidence>
<dbReference type="SUPFAM" id="SSF81631">
    <property type="entry name" value="PAP/OAS1 substrate-binding domain"/>
    <property type="match status" value="1"/>
</dbReference>
<feature type="region of interest" description="Disordered" evidence="8">
    <location>
        <begin position="986"/>
        <end position="1018"/>
    </location>
</feature>
<dbReference type="InterPro" id="IPR002058">
    <property type="entry name" value="PAP_assoc"/>
</dbReference>
<dbReference type="Pfam" id="PF22600">
    <property type="entry name" value="MTPAP-like_central"/>
    <property type="match status" value="1"/>
</dbReference>
<dbReference type="PANTHER" id="PTHR12271">
    <property type="entry name" value="POLY A POLYMERASE CID PAP -RELATED"/>
    <property type="match status" value="1"/>
</dbReference>
<feature type="compositionally biased region" description="Polar residues" evidence="8">
    <location>
        <begin position="877"/>
        <end position="888"/>
    </location>
</feature>
<dbReference type="GO" id="GO:0031123">
    <property type="term" value="P:RNA 3'-end processing"/>
    <property type="evidence" value="ECO:0007669"/>
    <property type="project" value="TreeGrafter"/>
</dbReference>
<evidence type="ECO:0000313" key="11">
    <source>
        <dbReference type="EMBL" id="KXS14822.1"/>
    </source>
</evidence>
<feature type="compositionally biased region" description="Low complexity" evidence="8">
    <location>
        <begin position="1231"/>
        <end position="1248"/>
    </location>
</feature>
<keyword evidence="7" id="KW-0460">Magnesium</keyword>
<feature type="region of interest" description="Disordered" evidence="8">
    <location>
        <begin position="868"/>
        <end position="971"/>
    </location>
</feature>
<feature type="compositionally biased region" description="Basic and acidic residues" evidence="8">
    <location>
        <begin position="933"/>
        <end position="952"/>
    </location>
</feature>
<gene>
    <name evidence="11" type="ORF">M427DRAFT_135511</name>
</gene>
<dbReference type="InterPro" id="IPR054708">
    <property type="entry name" value="MTPAP-like_central"/>
</dbReference>
<protein>
    <recommendedName>
        <fullName evidence="4">polynucleotide adenylyltransferase</fullName>
        <ecNumber evidence="4">2.7.7.19</ecNumber>
    </recommendedName>
</protein>
<sequence length="1278" mass="136376">MSYPRHNSAPPSPNALSPLESFKSPDRKPDQTPTPTSSSLPAFPSLSSPGALDLAQSASASSEFSLSDPPSPSTLSEVEQVFPTGLSFRDGEDDADADSAVTTSANNASYAYSYNYWAANPHGWPASGDYSTGMEVPPGATWDPNQSASSVGVEAVPKSSSSDAGPDTNAWNSGFGDSGPLRRTPTEGWINQQNRTRRSIPNGGYGGASRDRRSVPHAHAGYVNPPYPTSSSGPAPPPHFAPVAFYAPLADPTAHGSSAQNQPSQSGTAPKTPGRESSQTSSPTSPNPNATLRRQQTRSLPDPDPYMLEDALSAYNMGSTEWLSMHGYDPSSLSDPLFPAPPSQAPKELEPKDEEELVEEINKVFEFLLPTRDSIERRLAFRDKLQRIIDTEWPGRGGTVELFGSSTNGLGTHMSDVDVCLLMDLPPGKASGVGFMNEMSEVLRRHGMTKIKVIPAKVAICKFIDPEYNLACDINLNTRISLRNTELVRSYVAVDPRVRKLCIMVKYWAKRRQLNDAATGGTLSSYCWVMMAINYLQQLDPPILPCLQTYRAPSDSDGTNPDPSFVDGVDTTFFSDVSYLQGFGDENPSSAASLLYGFFRRYALEFDYSRDVASVRTGSVLTKRQKRWDKDFDRLCNILCVEEPFNPQRNLANSADRWSVAGIRGEFRRALEILASTGSLEECCRMWTEVGGPAQGGPVDAPSPVLGKASGTSQTESDVPNEERPHPHQPNPGQPLSHASHLRSVSAPPSPPPYPRMTHFTPTYSPSGLLYNRPNARFGPLMAAFTAQAARGFVHGGIPVTGPVILVAGYQGGGVLDEAAWYGGYPSMMAPGVISGAMYPTAESSQWHAGHTNGYYPVGYRDHEPREAPWKRRDTLQSETSRPAPNTGDSKDRSPSMVLGDSSTIPTSTSRHSKSGNGGTVNGVGSRTTGRHFSSDQEVDRESTPRISEHGKGWSSVEVQKQTSAWSPERQNTPVAAVVEAWSRGRTQDVGKSEESPLVSKPIQASPASTLVHGHPPTQATLVESSSEVFLESPAPRAAGAGDDLSILGNGSLGDRKKGSKPSVLWTNVSHRRNGTGNGNGPRSTTAAEPALSVDDTTTPKGGKTGKRHTHSHSHTAKDEKQESVVRGRQLQLAKREKLAEGKSRSHSGRRSSSAPAHGKKPSEGSRVDNPVDGDPAAKEPSTAAGLLHSTSSQQLSNMGDSLSSASAANGPLSPTSRGAPRWASVVANGSATKKAPAPSPTSTATPAVGGSKVRRDVAWTAVVTGGASNTSTTNKDA</sequence>
<dbReference type="GO" id="GO:0010605">
    <property type="term" value="P:negative regulation of macromolecule metabolic process"/>
    <property type="evidence" value="ECO:0007669"/>
    <property type="project" value="UniProtKB-ARBA"/>
</dbReference>
<feature type="domain" description="PAP-associated" evidence="9">
    <location>
        <begin position="592"/>
        <end position="648"/>
    </location>
</feature>
<feature type="region of interest" description="Disordered" evidence="8">
    <location>
        <begin position="135"/>
        <end position="307"/>
    </location>
</feature>
<dbReference type="PANTHER" id="PTHR12271:SF113">
    <property type="entry name" value="POLY(A) RNA POLYMERASE CID11"/>
    <property type="match status" value="1"/>
</dbReference>
<feature type="compositionally biased region" description="Basic residues" evidence="8">
    <location>
        <begin position="1104"/>
        <end position="1115"/>
    </location>
</feature>
<evidence type="ECO:0000256" key="6">
    <source>
        <dbReference type="ARBA" id="ARBA00022723"/>
    </source>
</evidence>